<name>A0A392UVB9_9FABA</name>
<keyword evidence="2" id="KW-1185">Reference proteome</keyword>
<organism evidence="1 2">
    <name type="scientific">Trifolium medium</name>
    <dbReference type="NCBI Taxonomy" id="97028"/>
    <lineage>
        <taxon>Eukaryota</taxon>
        <taxon>Viridiplantae</taxon>
        <taxon>Streptophyta</taxon>
        <taxon>Embryophyta</taxon>
        <taxon>Tracheophyta</taxon>
        <taxon>Spermatophyta</taxon>
        <taxon>Magnoliopsida</taxon>
        <taxon>eudicotyledons</taxon>
        <taxon>Gunneridae</taxon>
        <taxon>Pentapetalae</taxon>
        <taxon>rosids</taxon>
        <taxon>fabids</taxon>
        <taxon>Fabales</taxon>
        <taxon>Fabaceae</taxon>
        <taxon>Papilionoideae</taxon>
        <taxon>50 kb inversion clade</taxon>
        <taxon>NPAAA clade</taxon>
        <taxon>Hologalegina</taxon>
        <taxon>IRL clade</taxon>
        <taxon>Trifolieae</taxon>
        <taxon>Trifolium</taxon>
    </lineage>
</organism>
<dbReference type="EMBL" id="LXQA010965396">
    <property type="protein sequence ID" value="MCI79072.1"/>
    <property type="molecule type" value="Genomic_DNA"/>
</dbReference>
<evidence type="ECO:0000313" key="2">
    <source>
        <dbReference type="Proteomes" id="UP000265520"/>
    </source>
</evidence>
<reference evidence="1 2" key="1">
    <citation type="journal article" date="2018" name="Front. Plant Sci.">
        <title>Red Clover (Trifolium pratense) and Zigzag Clover (T. medium) - A Picture of Genomic Similarities and Differences.</title>
        <authorList>
            <person name="Dluhosova J."/>
            <person name="Istvanek J."/>
            <person name="Nedelnik J."/>
            <person name="Repkova J."/>
        </authorList>
    </citation>
    <scope>NUCLEOTIDE SEQUENCE [LARGE SCALE GENOMIC DNA]</scope>
    <source>
        <strain evidence="2">cv. 10/8</strain>
        <tissue evidence="1">Leaf</tissue>
    </source>
</reference>
<dbReference type="Proteomes" id="UP000265520">
    <property type="component" value="Unassembled WGS sequence"/>
</dbReference>
<accession>A0A392UVB9</accession>
<gene>
    <name evidence="1" type="ORF">A2U01_0100343</name>
</gene>
<proteinExistence type="predicted"/>
<evidence type="ECO:0000313" key="1">
    <source>
        <dbReference type="EMBL" id="MCI79072.1"/>
    </source>
</evidence>
<feature type="non-terminal residue" evidence="1">
    <location>
        <position position="38"/>
    </location>
</feature>
<sequence length="38" mass="3986">MEYRDVELNVDSTSVAKVIKDDTTTGAMGVALVKSIGA</sequence>
<protein>
    <submittedName>
        <fullName evidence="1">Uncharacterized protein</fullName>
    </submittedName>
</protein>
<comment type="caution">
    <text evidence="1">The sequence shown here is derived from an EMBL/GenBank/DDBJ whole genome shotgun (WGS) entry which is preliminary data.</text>
</comment>
<dbReference type="AlphaFoldDB" id="A0A392UVB9"/>